<keyword evidence="2" id="KW-1185">Reference proteome</keyword>
<protein>
    <submittedName>
        <fullName evidence="1">BnaC05g36770D protein</fullName>
    </submittedName>
</protein>
<evidence type="ECO:0000313" key="1">
    <source>
        <dbReference type="EMBL" id="CDY43100.1"/>
    </source>
</evidence>
<dbReference type="EMBL" id="LK032545">
    <property type="protein sequence ID" value="CDY43100.1"/>
    <property type="molecule type" value="Genomic_DNA"/>
</dbReference>
<dbReference type="Proteomes" id="UP000028999">
    <property type="component" value="Unassembled WGS sequence"/>
</dbReference>
<dbReference type="PaxDb" id="3708-A0A078HX99"/>
<sequence>MVYCLLLRTLLLLFQ</sequence>
<gene>
    <name evidence="1" type="primary">BnaC05g36770D</name>
    <name evidence="1" type="ORF">GSBRNA2T00076063001</name>
</gene>
<proteinExistence type="predicted"/>
<evidence type="ECO:0000313" key="2">
    <source>
        <dbReference type="Proteomes" id="UP000028999"/>
    </source>
</evidence>
<name>A0A078HX99_BRANA</name>
<organism evidence="1 2">
    <name type="scientific">Brassica napus</name>
    <name type="common">Rape</name>
    <dbReference type="NCBI Taxonomy" id="3708"/>
    <lineage>
        <taxon>Eukaryota</taxon>
        <taxon>Viridiplantae</taxon>
        <taxon>Streptophyta</taxon>
        <taxon>Embryophyta</taxon>
        <taxon>Tracheophyta</taxon>
        <taxon>Spermatophyta</taxon>
        <taxon>Magnoliopsida</taxon>
        <taxon>eudicotyledons</taxon>
        <taxon>Gunneridae</taxon>
        <taxon>Pentapetalae</taxon>
        <taxon>rosids</taxon>
        <taxon>malvids</taxon>
        <taxon>Brassicales</taxon>
        <taxon>Brassicaceae</taxon>
        <taxon>Brassiceae</taxon>
        <taxon>Brassica</taxon>
    </lineage>
</organism>
<accession>A0A078HX99</accession>
<reference evidence="1 2" key="1">
    <citation type="journal article" date="2014" name="Science">
        <title>Plant genetics. Early allopolyploid evolution in the post-Neolithic Brassica napus oilseed genome.</title>
        <authorList>
            <person name="Chalhoub B."/>
            <person name="Denoeud F."/>
            <person name="Liu S."/>
            <person name="Parkin I.A."/>
            <person name="Tang H."/>
            <person name="Wang X."/>
            <person name="Chiquet J."/>
            <person name="Belcram H."/>
            <person name="Tong C."/>
            <person name="Samans B."/>
            <person name="Correa M."/>
            <person name="Da Silva C."/>
            <person name="Just J."/>
            <person name="Falentin C."/>
            <person name="Koh C.S."/>
            <person name="Le Clainche I."/>
            <person name="Bernard M."/>
            <person name="Bento P."/>
            <person name="Noel B."/>
            <person name="Labadie K."/>
            <person name="Alberti A."/>
            <person name="Charles M."/>
            <person name="Arnaud D."/>
            <person name="Guo H."/>
            <person name="Daviaud C."/>
            <person name="Alamery S."/>
            <person name="Jabbari K."/>
            <person name="Zhao M."/>
            <person name="Edger P.P."/>
            <person name="Chelaifa H."/>
            <person name="Tack D."/>
            <person name="Lassalle G."/>
            <person name="Mestiri I."/>
            <person name="Schnel N."/>
            <person name="Le Paslier M.C."/>
            <person name="Fan G."/>
            <person name="Renault V."/>
            <person name="Bayer P.E."/>
            <person name="Golicz A.A."/>
            <person name="Manoli S."/>
            <person name="Lee T.H."/>
            <person name="Thi V.H."/>
            <person name="Chalabi S."/>
            <person name="Hu Q."/>
            <person name="Fan C."/>
            <person name="Tollenaere R."/>
            <person name="Lu Y."/>
            <person name="Battail C."/>
            <person name="Shen J."/>
            <person name="Sidebottom C.H."/>
            <person name="Wang X."/>
            <person name="Canaguier A."/>
            <person name="Chauveau A."/>
            <person name="Berard A."/>
            <person name="Deniot G."/>
            <person name="Guan M."/>
            <person name="Liu Z."/>
            <person name="Sun F."/>
            <person name="Lim Y.P."/>
            <person name="Lyons E."/>
            <person name="Town C.D."/>
            <person name="Bancroft I."/>
            <person name="Wang X."/>
            <person name="Meng J."/>
            <person name="Ma J."/>
            <person name="Pires J.C."/>
            <person name="King G.J."/>
            <person name="Brunel D."/>
            <person name="Delourme R."/>
            <person name="Renard M."/>
            <person name="Aury J.M."/>
            <person name="Adams K.L."/>
            <person name="Batley J."/>
            <person name="Snowdon R.J."/>
            <person name="Tost J."/>
            <person name="Edwards D."/>
            <person name="Zhou Y."/>
            <person name="Hua W."/>
            <person name="Sharpe A.G."/>
            <person name="Paterson A.H."/>
            <person name="Guan C."/>
            <person name="Wincker P."/>
        </authorList>
    </citation>
    <scope>NUCLEOTIDE SEQUENCE [LARGE SCALE GENOMIC DNA]</scope>
    <source>
        <strain evidence="2">cv. Darmor-bzh</strain>
    </source>
</reference>